<evidence type="ECO:0000313" key="1">
    <source>
        <dbReference type="EMBL" id="ALO14745.1"/>
    </source>
</evidence>
<name>A0A0S2HXD2_9BACT</name>
<proteinExistence type="predicted"/>
<dbReference type="AlphaFoldDB" id="A0A0S2HXD2"/>
<sequence>MKYTIYILAVVFILITSCKEEKDCLDYGGNSGLILYEVEMGKCYSVLDTSKIVVNDTVLFKKLPQFTIDSVQKSLGCAPSPSRPALDFDTITLLGAKTEAKGCIVTYERKVNYSEADNNIIYTIDIHECGECNENRISMNWVAIKKRKNIDNLQVLVRYH</sequence>
<keyword evidence="2" id="KW-1185">Reference proteome</keyword>
<dbReference type="EMBL" id="CP013118">
    <property type="protein sequence ID" value="ALO14745.1"/>
    <property type="molecule type" value="Genomic_DNA"/>
</dbReference>
<evidence type="ECO:0000313" key="2">
    <source>
        <dbReference type="Proteomes" id="UP000064893"/>
    </source>
</evidence>
<protein>
    <recommendedName>
        <fullName evidence="3">Lipoprotein</fullName>
    </recommendedName>
</protein>
<reference evidence="1 2" key="1">
    <citation type="submission" date="2015-11" db="EMBL/GenBank/DDBJ databases">
        <title>Description and complete genome sequence of a novel strain predominating in hypersaline microbial mats and representing a new family of the Bacteriodetes phylum.</title>
        <authorList>
            <person name="Spring S."/>
            <person name="Bunk B."/>
            <person name="Sproer C."/>
            <person name="Klenk H.-P."/>
        </authorList>
    </citation>
    <scope>NUCLEOTIDE SEQUENCE [LARGE SCALE GENOMIC DNA]</scope>
    <source>
        <strain evidence="1 2">L21-Spi-D4</strain>
    </source>
</reference>
<dbReference type="Proteomes" id="UP000064893">
    <property type="component" value="Chromosome"/>
</dbReference>
<dbReference type="PROSITE" id="PS51257">
    <property type="entry name" value="PROKAR_LIPOPROTEIN"/>
    <property type="match status" value="1"/>
</dbReference>
<evidence type="ECO:0008006" key="3">
    <source>
        <dbReference type="Google" id="ProtNLM"/>
    </source>
</evidence>
<gene>
    <name evidence="1" type="ORF">L21SP5_01081</name>
</gene>
<dbReference type="KEGG" id="blq:L21SP5_01081"/>
<dbReference type="RefSeq" id="WP_157754566.1">
    <property type="nucleotide sequence ID" value="NZ_CP013118.1"/>
</dbReference>
<accession>A0A0S2HXD2</accession>
<dbReference type="STRING" id="1307839.L21SP5_01081"/>
<organism evidence="1 2">
    <name type="scientific">Salinivirga cyanobacteriivorans</name>
    <dbReference type="NCBI Taxonomy" id="1307839"/>
    <lineage>
        <taxon>Bacteria</taxon>
        <taxon>Pseudomonadati</taxon>
        <taxon>Bacteroidota</taxon>
        <taxon>Bacteroidia</taxon>
        <taxon>Bacteroidales</taxon>
        <taxon>Salinivirgaceae</taxon>
        <taxon>Salinivirga</taxon>
    </lineage>
</organism>